<accession>A0AAP0AXA1</accession>
<dbReference type="EMBL" id="JBBWWQ010000019">
    <property type="protein sequence ID" value="KAK8918533.1"/>
    <property type="molecule type" value="Genomic_DNA"/>
</dbReference>
<comment type="similarity">
    <text evidence="3">Belongs to the cation diffusion facilitator (CDF) transporter (TC 2.A.4) family. SLC30A subfamily.</text>
</comment>
<dbReference type="GO" id="GO:0008324">
    <property type="term" value="F:monoatomic cation transmembrane transporter activity"/>
    <property type="evidence" value="ECO:0007669"/>
    <property type="project" value="InterPro"/>
</dbReference>
<evidence type="ECO:0000256" key="2">
    <source>
        <dbReference type="ARBA" id="ARBA00004141"/>
    </source>
</evidence>
<evidence type="ECO:0000256" key="1">
    <source>
        <dbReference type="ARBA" id="ARBA00003168"/>
    </source>
</evidence>
<keyword evidence="4" id="KW-0813">Transport</keyword>
<comment type="subcellular location">
    <subcellularLocation>
        <location evidence="2">Membrane</location>
        <topology evidence="2">Multi-pass membrane protein</topology>
    </subcellularLocation>
</comment>
<comment type="function">
    <text evidence="1">Involved in sequestration of excess metal in the cytoplasm into vacuoles to maintain metal homeostasis.</text>
</comment>
<dbReference type="GO" id="GO:0005774">
    <property type="term" value="C:vacuolar membrane"/>
    <property type="evidence" value="ECO:0007669"/>
    <property type="project" value="UniProtKB-SubCell"/>
</dbReference>
<dbReference type="AlphaFoldDB" id="A0AAP0AXA1"/>
<proteinExistence type="inferred from homology"/>
<dbReference type="PANTHER" id="PTHR43840:SF15">
    <property type="entry name" value="MITOCHONDRIAL METAL TRANSPORTER 1-RELATED"/>
    <property type="match status" value="1"/>
</dbReference>
<name>A0AAP0AXA1_9ASPA</name>
<keyword evidence="7" id="KW-0472">Membrane</keyword>
<dbReference type="InterPro" id="IPR058533">
    <property type="entry name" value="Cation_efflux_TM"/>
</dbReference>
<evidence type="ECO:0000256" key="6">
    <source>
        <dbReference type="ARBA" id="ARBA00022989"/>
    </source>
</evidence>
<organism evidence="9 10">
    <name type="scientific">Platanthera zijinensis</name>
    <dbReference type="NCBI Taxonomy" id="2320716"/>
    <lineage>
        <taxon>Eukaryota</taxon>
        <taxon>Viridiplantae</taxon>
        <taxon>Streptophyta</taxon>
        <taxon>Embryophyta</taxon>
        <taxon>Tracheophyta</taxon>
        <taxon>Spermatophyta</taxon>
        <taxon>Magnoliopsida</taxon>
        <taxon>Liliopsida</taxon>
        <taxon>Asparagales</taxon>
        <taxon>Orchidaceae</taxon>
        <taxon>Orchidoideae</taxon>
        <taxon>Orchideae</taxon>
        <taxon>Orchidinae</taxon>
        <taxon>Platanthera</taxon>
    </lineage>
</organism>
<keyword evidence="5" id="KW-0812">Transmembrane</keyword>
<sequence length="192" mass="20774">MGFTKKWYNEQGRCLETLKNDGEARQSRQRGWKMGLPSLGESPTTVLDWDGSWHGKFESLGALGISCMLLGTGGGIAWHAFDVLQGLLTSTPDIISNTLDSDHNHNHGHGGHHHGFDLDHPVLALSMTSLSISVKEGLYWVTKRAGEKQGSGLMKANAWHHRTDAVSSIVALVGVVSLGLVQLSAKSIVKLL</sequence>
<reference evidence="9 10" key="1">
    <citation type="journal article" date="2022" name="Nat. Plants">
        <title>Genomes of leafy and leafless Platanthera orchids illuminate the evolution of mycoheterotrophy.</title>
        <authorList>
            <person name="Li M.H."/>
            <person name="Liu K.W."/>
            <person name="Li Z."/>
            <person name="Lu H.C."/>
            <person name="Ye Q.L."/>
            <person name="Zhang D."/>
            <person name="Wang J.Y."/>
            <person name="Li Y.F."/>
            <person name="Zhong Z.M."/>
            <person name="Liu X."/>
            <person name="Yu X."/>
            <person name="Liu D.K."/>
            <person name="Tu X.D."/>
            <person name="Liu B."/>
            <person name="Hao Y."/>
            <person name="Liao X.Y."/>
            <person name="Jiang Y.T."/>
            <person name="Sun W.H."/>
            <person name="Chen J."/>
            <person name="Chen Y.Q."/>
            <person name="Ai Y."/>
            <person name="Zhai J.W."/>
            <person name="Wu S.S."/>
            <person name="Zhou Z."/>
            <person name="Hsiao Y.Y."/>
            <person name="Wu W.L."/>
            <person name="Chen Y.Y."/>
            <person name="Lin Y.F."/>
            <person name="Hsu J.L."/>
            <person name="Li C.Y."/>
            <person name="Wang Z.W."/>
            <person name="Zhao X."/>
            <person name="Zhong W.Y."/>
            <person name="Ma X.K."/>
            <person name="Ma L."/>
            <person name="Huang J."/>
            <person name="Chen G.Z."/>
            <person name="Huang M.Z."/>
            <person name="Huang L."/>
            <person name="Peng D.H."/>
            <person name="Luo Y.B."/>
            <person name="Zou S.Q."/>
            <person name="Chen S.P."/>
            <person name="Lan S."/>
            <person name="Tsai W.C."/>
            <person name="Van de Peer Y."/>
            <person name="Liu Z.J."/>
        </authorList>
    </citation>
    <scope>NUCLEOTIDE SEQUENCE [LARGE SCALE GENOMIC DNA]</scope>
    <source>
        <strain evidence="9">Lor287</strain>
    </source>
</reference>
<evidence type="ECO:0000256" key="4">
    <source>
        <dbReference type="ARBA" id="ARBA00022448"/>
    </source>
</evidence>
<dbReference type="InterPro" id="IPR050291">
    <property type="entry name" value="CDF_Transporter"/>
</dbReference>
<feature type="domain" description="Cation efflux protein transmembrane" evidence="8">
    <location>
        <begin position="54"/>
        <end position="182"/>
    </location>
</feature>
<dbReference type="Pfam" id="PF01545">
    <property type="entry name" value="Cation_efflux"/>
    <property type="match status" value="1"/>
</dbReference>
<evidence type="ECO:0000256" key="3">
    <source>
        <dbReference type="ARBA" id="ARBA00008873"/>
    </source>
</evidence>
<dbReference type="Gene3D" id="1.20.1510.10">
    <property type="entry name" value="Cation efflux protein transmembrane domain"/>
    <property type="match status" value="1"/>
</dbReference>
<dbReference type="PANTHER" id="PTHR43840">
    <property type="entry name" value="MITOCHONDRIAL METAL TRANSPORTER 1-RELATED"/>
    <property type="match status" value="1"/>
</dbReference>
<evidence type="ECO:0000256" key="5">
    <source>
        <dbReference type="ARBA" id="ARBA00022692"/>
    </source>
</evidence>
<dbReference type="SUPFAM" id="SSF161111">
    <property type="entry name" value="Cation efflux protein transmembrane domain-like"/>
    <property type="match status" value="1"/>
</dbReference>
<gene>
    <name evidence="9" type="primary">MTP2</name>
    <name evidence="9" type="ORF">KSP39_PZI022055</name>
</gene>
<evidence type="ECO:0000313" key="10">
    <source>
        <dbReference type="Proteomes" id="UP001418222"/>
    </source>
</evidence>
<evidence type="ECO:0000259" key="8">
    <source>
        <dbReference type="Pfam" id="PF01545"/>
    </source>
</evidence>
<dbReference type="Proteomes" id="UP001418222">
    <property type="component" value="Unassembled WGS sequence"/>
</dbReference>
<evidence type="ECO:0000256" key="7">
    <source>
        <dbReference type="ARBA" id="ARBA00023136"/>
    </source>
</evidence>
<protein>
    <submittedName>
        <fullName evidence="9">Metal tolerance protein 2</fullName>
    </submittedName>
</protein>
<dbReference type="InterPro" id="IPR027469">
    <property type="entry name" value="Cation_efflux_TMD_sf"/>
</dbReference>
<evidence type="ECO:0000313" key="9">
    <source>
        <dbReference type="EMBL" id="KAK8918533.1"/>
    </source>
</evidence>
<keyword evidence="10" id="KW-1185">Reference proteome</keyword>
<keyword evidence="6" id="KW-1133">Transmembrane helix</keyword>
<comment type="caution">
    <text evidence="9">The sequence shown here is derived from an EMBL/GenBank/DDBJ whole genome shotgun (WGS) entry which is preliminary data.</text>
</comment>